<dbReference type="Gene3D" id="3.40.50.10140">
    <property type="entry name" value="Toll/interleukin-1 receptor homology (TIR) domain"/>
    <property type="match status" value="1"/>
</dbReference>
<dbReference type="EMBL" id="KL981369">
    <property type="protein sequence ID" value="KFK23207.1"/>
    <property type="molecule type" value="Genomic_DNA"/>
</dbReference>
<dbReference type="OMA" id="YHSTICK"/>
<protein>
    <recommendedName>
        <fullName evidence="2">TIR domain-containing protein</fullName>
    </recommendedName>
</protein>
<dbReference type="SUPFAM" id="SSF52200">
    <property type="entry name" value="Toll/Interleukin receptor TIR domain"/>
    <property type="match status" value="1"/>
</dbReference>
<dbReference type="PANTHER" id="PTHR11017">
    <property type="entry name" value="LEUCINE-RICH REPEAT-CONTAINING PROTEIN"/>
    <property type="match status" value="1"/>
</dbReference>
<dbReference type="PROSITE" id="PS50104">
    <property type="entry name" value="TIR"/>
    <property type="match status" value="1"/>
</dbReference>
<dbReference type="GO" id="GO:0006952">
    <property type="term" value="P:defense response"/>
    <property type="evidence" value="ECO:0007669"/>
    <property type="project" value="InterPro"/>
</dbReference>
<dbReference type="Proteomes" id="UP000029120">
    <property type="component" value="Unassembled WGS sequence"/>
</dbReference>
<dbReference type="OrthoDB" id="6160824at2759"/>
<dbReference type="FunFam" id="3.40.50.10140:FF:000007">
    <property type="entry name" value="Disease resistance protein (TIR-NBS-LRR class)"/>
    <property type="match status" value="1"/>
</dbReference>
<sequence length="240" mass="27076">MAPSSSSSSSSSRNWVYDVFPSFSGEDVRVTFLSHLLKELDRKLISAFKDNEIERSRSLDPDLKLAIKDSRVAVVVFSKNYPSSSWCLNELLEIVKCKEEFGQMVIPVFYGLDPSHVRKQTGEFGKIFEETCKKKAEEEVQIRWRRALTDVANILGYHSVKWGNEATMIEAIANDVLGKLLLTLSNDFENLVGIEDHIAQMSALLRLESEEVRMVGISGFSGIGKTTIARVLFNRLSRHV</sequence>
<evidence type="ECO:0000313" key="4">
    <source>
        <dbReference type="Proteomes" id="UP000029120"/>
    </source>
</evidence>
<name>A0A087G005_ARAAL</name>
<dbReference type="InterPro" id="IPR044974">
    <property type="entry name" value="Disease_R_plants"/>
</dbReference>
<feature type="domain" description="TIR" evidence="2">
    <location>
        <begin position="15"/>
        <end position="180"/>
    </location>
</feature>
<proteinExistence type="predicted"/>
<dbReference type="PANTHER" id="PTHR11017:SF538">
    <property type="entry name" value="ADP-RIBOSYL CYCLASE_CYCLIC ADP-RIBOSE HYDROLASE"/>
    <property type="match status" value="1"/>
</dbReference>
<reference evidence="4" key="1">
    <citation type="journal article" date="2015" name="Nat. Plants">
        <title>Genome expansion of Arabis alpina linked with retrotransposition and reduced symmetric DNA methylation.</title>
        <authorList>
            <person name="Willing E.M."/>
            <person name="Rawat V."/>
            <person name="Mandakova T."/>
            <person name="Maumus F."/>
            <person name="James G.V."/>
            <person name="Nordstroem K.J."/>
            <person name="Becker C."/>
            <person name="Warthmann N."/>
            <person name="Chica C."/>
            <person name="Szarzynska B."/>
            <person name="Zytnicki M."/>
            <person name="Albani M.C."/>
            <person name="Kiefer C."/>
            <person name="Bergonzi S."/>
            <person name="Castaings L."/>
            <person name="Mateos J.L."/>
            <person name="Berns M.C."/>
            <person name="Bujdoso N."/>
            <person name="Piofczyk T."/>
            <person name="de Lorenzo L."/>
            <person name="Barrero-Sicilia C."/>
            <person name="Mateos I."/>
            <person name="Piednoel M."/>
            <person name="Hagmann J."/>
            <person name="Chen-Min-Tao R."/>
            <person name="Iglesias-Fernandez R."/>
            <person name="Schuster S.C."/>
            <person name="Alonso-Blanco C."/>
            <person name="Roudier F."/>
            <person name="Carbonero P."/>
            <person name="Paz-Ares J."/>
            <person name="Davis S.J."/>
            <person name="Pecinka A."/>
            <person name="Quesneville H."/>
            <person name="Colot V."/>
            <person name="Lysak M.A."/>
            <person name="Weigel D."/>
            <person name="Coupland G."/>
            <person name="Schneeberger K."/>
        </authorList>
    </citation>
    <scope>NUCLEOTIDE SEQUENCE [LARGE SCALE GENOMIC DNA]</scope>
    <source>
        <strain evidence="4">cv. Pajares</strain>
    </source>
</reference>
<gene>
    <name evidence="3" type="ORF">AALP_AAs59823U000400</name>
</gene>
<dbReference type="GO" id="GO:0007165">
    <property type="term" value="P:signal transduction"/>
    <property type="evidence" value="ECO:0007669"/>
    <property type="project" value="InterPro"/>
</dbReference>
<dbReference type="InterPro" id="IPR035897">
    <property type="entry name" value="Toll_tir_struct_dom_sf"/>
</dbReference>
<keyword evidence="1" id="KW-0520">NAD</keyword>
<keyword evidence="4" id="KW-1185">Reference proteome</keyword>
<dbReference type="SMART" id="SM00255">
    <property type="entry name" value="TIR"/>
    <property type="match status" value="1"/>
</dbReference>
<accession>A0A087G005</accession>
<dbReference type="InterPro" id="IPR000157">
    <property type="entry name" value="TIR_dom"/>
</dbReference>
<evidence type="ECO:0000256" key="1">
    <source>
        <dbReference type="ARBA" id="ARBA00023027"/>
    </source>
</evidence>
<dbReference type="SUPFAM" id="SSF52540">
    <property type="entry name" value="P-loop containing nucleoside triphosphate hydrolases"/>
    <property type="match status" value="1"/>
</dbReference>
<evidence type="ECO:0000259" key="2">
    <source>
        <dbReference type="PROSITE" id="PS50104"/>
    </source>
</evidence>
<dbReference type="Gene3D" id="3.40.50.300">
    <property type="entry name" value="P-loop containing nucleotide triphosphate hydrolases"/>
    <property type="match status" value="1"/>
</dbReference>
<evidence type="ECO:0000313" key="3">
    <source>
        <dbReference type="EMBL" id="KFK23207.1"/>
    </source>
</evidence>
<dbReference type="InterPro" id="IPR027417">
    <property type="entry name" value="P-loop_NTPase"/>
</dbReference>
<dbReference type="Gramene" id="KFK23207">
    <property type="protein sequence ID" value="KFK23207"/>
    <property type="gene ID" value="AALP_AAs59823U000400"/>
</dbReference>
<dbReference type="Pfam" id="PF01582">
    <property type="entry name" value="TIR"/>
    <property type="match status" value="1"/>
</dbReference>
<organism evidence="3 4">
    <name type="scientific">Arabis alpina</name>
    <name type="common">Alpine rock-cress</name>
    <dbReference type="NCBI Taxonomy" id="50452"/>
    <lineage>
        <taxon>Eukaryota</taxon>
        <taxon>Viridiplantae</taxon>
        <taxon>Streptophyta</taxon>
        <taxon>Embryophyta</taxon>
        <taxon>Tracheophyta</taxon>
        <taxon>Spermatophyta</taxon>
        <taxon>Magnoliopsida</taxon>
        <taxon>eudicotyledons</taxon>
        <taxon>Gunneridae</taxon>
        <taxon>Pentapetalae</taxon>
        <taxon>rosids</taxon>
        <taxon>malvids</taxon>
        <taxon>Brassicales</taxon>
        <taxon>Brassicaceae</taxon>
        <taxon>Arabideae</taxon>
        <taxon>Arabis</taxon>
    </lineage>
</organism>
<dbReference type="AlphaFoldDB" id="A0A087G005"/>